<dbReference type="GO" id="GO:0019264">
    <property type="term" value="P:glycine biosynthetic process from serine"/>
    <property type="evidence" value="ECO:0007669"/>
    <property type="project" value="UniProtKB-UniRule"/>
</dbReference>
<comment type="similarity">
    <text evidence="4 11">Belongs to the SHMT family.</text>
</comment>
<comment type="pathway">
    <text evidence="11">Amino-acid biosynthesis; glycine biosynthesis; glycine from L-serine: step 1/1.</text>
</comment>
<evidence type="ECO:0000256" key="8">
    <source>
        <dbReference type="ARBA" id="ARBA00022605"/>
    </source>
</evidence>
<dbReference type="InterPro" id="IPR015421">
    <property type="entry name" value="PyrdxlP-dep_Trfase_major"/>
</dbReference>
<evidence type="ECO:0000256" key="1">
    <source>
        <dbReference type="ARBA" id="ARBA00001528"/>
    </source>
</evidence>
<evidence type="ECO:0000256" key="12">
    <source>
        <dbReference type="PIRSR" id="PIRSR000412-50"/>
    </source>
</evidence>
<dbReference type="AlphaFoldDB" id="A0A1I5RXE8"/>
<reference evidence="15" key="1">
    <citation type="submission" date="2016-10" db="EMBL/GenBank/DDBJ databases">
        <authorList>
            <person name="Varghese N."/>
            <person name="Submissions S."/>
        </authorList>
    </citation>
    <scope>NUCLEOTIDE SEQUENCE [LARGE SCALE GENOMIC DNA]</scope>
    <source>
        <strain evidence="15">DSM 17834</strain>
    </source>
</reference>
<evidence type="ECO:0000313" key="14">
    <source>
        <dbReference type="EMBL" id="SFP62666.1"/>
    </source>
</evidence>
<dbReference type="SUPFAM" id="SSF53383">
    <property type="entry name" value="PLP-dependent transferases"/>
    <property type="match status" value="1"/>
</dbReference>
<dbReference type="FunFam" id="3.40.640.10:FF:000001">
    <property type="entry name" value="Serine hydroxymethyltransferase"/>
    <property type="match status" value="1"/>
</dbReference>
<dbReference type="UniPathway" id="UPA00288">
    <property type="reaction ID" value="UER01023"/>
</dbReference>
<dbReference type="NCBIfam" id="NF000586">
    <property type="entry name" value="PRK00011.1"/>
    <property type="match status" value="1"/>
</dbReference>
<evidence type="ECO:0000256" key="10">
    <source>
        <dbReference type="ARBA" id="ARBA00022898"/>
    </source>
</evidence>
<dbReference type="STRING" id="289003.SAMN05216190_11442"/>
<evidence type="ECO:0000256" key="9">
    <source>
        <dbReference type="ARBA" id="ARBA00022679"/>
    </source>
</evidence>
<evidence type="ECO:0000313" key="15">
    <source>
        <dbReference type="Proteomes" id="UP000198784"/>
    </source>
</evidence>
<dbReference type="InterPro" id="IPR039429">
    <property type="entry name" value="SHMT-like_dom"/>
</dbReference>
<evidence type="ECO:0000256" key="5">
    <source>
        <dbReference type="ARBA" id="ARBA00011738"/>
    </source>
</evidence>
<evidence type="ECO:0000256" key="6">
    <source>
        <dbReference type="ARBA" id="ARBA00022490"/>
    </source>
</evidence>
<evidence type="ECO:0000256" key="4">
    <source>
        <dbReference type="ARBA" id="ARBA00006376"/>
    </source>
</evidence>
<dbReference type="Gene3D" id="3.40.640.10">
    <property type="entry name" value="Type I PLP-dependent aspartate aminotransferase-like (Major domain)"/>
    <property type="match status" value="1"/>
</dbReference>
<dbReference type="GO" id="GO:0032259">
    <property type="term" value="P:methylation"/>
    <property type="evidence" value="ECO:0007669"/>
    <property type="project" value="UniProtKB-KW"/>
</dbReference>
<protein>
    <recommendedName>
        <fullName evidence="11">Serine hydroxymethyltransferase</fullName>
        <shortName evidence="11">SHMT</shortName>
        <shortName evidence="11">Serine methylase</shortName>
        <ecNumber evidence="11">2.1.2.1</ecNumber>
    </recommendedName>
</protein>
<name>A0A1I5RXE8_9PSED</name>
<feature type="modified residue" description="N6-(pyridoxal phosphate)lysine" evidence="11 12">
    <location>
        <position position="229"/>
    </location>
</feature>
<dbReference type="Pfam" id="PF00464">
    <property type="entry name" value="SHMT"/>
    <property type="match status" value="1"/>
</dbReference>
<dbReference type="GO" id="GO:0035999">
    <property type="term" value="P:tetrahydrofolate interconversion"/>
    <property type="evidence" value="ECO:0007669"/>
    <property type="project" value="UniProtKB-UniRule"/>
</dbReference>
<accession>A0A1I5RXE8</accession>
<dbReference type="Gene3D" id="3.90.1150.10">
    <property type="entry name" value="Aspartate Aminotransferase, domain 1"/>
    <property type="match status" value="1"/>
</dbReference>
<dbReference type="FunFam" id="3.90.1150.10:FF:000003">
    <property type="entry name" value="Serine hydroxymethyltransferase"/>
    <property type="match status" value="1"/>
</dbReference>
<feature type="binding site" evidence="11">
    <location>
        <begin position="354"/>
        <end position="356"/>
    </location>
    <ligand>
        <name>(6S)-5,6,7,8-tetrahydrofolate</name>
        <dbReference type="ChEBI" id="CHEBI:57453"/>
    </ligand>
</feature>
<dbReference type="PIRSF" id="PIRSF000412">
    <property type="entry name" value="SHMT"/>
    <property type="match status" value="1"/>
</dbReference>
<dbReference type="GO" id="GO:0030170">
    <property type="term" value="F:pyridoxal phosphate binding"/>
    <property type="evidence" value="ECO:0007669"/>
    <property type="project" value="UniProtKB-UniRule"/>
</dbReference>
<dbReference type="EMBL" id="FOWX01000014">
    <property type="protein sequence ID" value="SFP62666.1"/>
    <property type="molecule type" value="Genomic_DNA"/>
</dbReference>
<dbReference type="GO" id="GO:0004372">
    <property type="term" value="F:glycine hydroxymethyltransferase activity"/>
    <property type="evidence" value="ECO:0007669"/>
    <property type="project" value="UniProtKB-UniRule"/>
</dbReference>
<comment type="subunit">
    <text evidence="5 11">Homodimer.</text>
</comment>
<dbReference type="PANTHER" id="PTHR11680:SF50">
    <property type="entry name" value="SERINE HYDROXYMETHYLTRANSFERASE"/>
    <property type="match status" value="1"/>
</dbReference>
<dbReference type="RefSeq" id="WP_090501346.1">
    <property type="nucleotide sequence ID" value="NZ_FOWX01000014.1"/>
</dbReference>
<dbReference type="InterPro" id="IPR015422">
    <property type="entry name" value="PyrdxlP-dep_Trfase_small"/>
</dbReference>
<dbReference type="EC" id="2.1.2.1" evidence="11"/>
<proteinExistence type="inferred from homology"/>
<comment type="caution">
    <text evidence="11">Lacks conserved residue(s) required for the propagation of feature annotation.</text>
</comment>
<gene>
    <name evidence="11" type="primary">glyA</name>
    <name evidence="14" type="ORF">SAMN05216190_11442</name>
</gene>
<sequence length="417" mass="44404">MFSKHDQLQGYDDALLAAINAEEQRQEDHIELIASENYCSQRVMQAQGSGLTNKYAEGYPGKRYYGGCEHVDVVEQLAIERAKQLFGADYANVQPHSGSSANSAVYLALLNAGDTILGMSLAHGGHLTHGAKVSSSGKLYNAVQYGIDENGLIDYAEVERLAVEHQPKMIVAGFSAYSRTLDFARFRAIADQVGALLFVDMAHVAGLVAAGLYPNPIPFADVVTSTTHKTLRGPRGGLILAKSNPEIEKKLNAAVFPGAQGGPLMHVIAAKAVCFKEALEPGFKTYQQQVIDNARAMAEVFVGRGYGVVSGGTDNHLMLISLVKQGLTGKAADAALGAAHITVNKNAVPNDPQSPFVTSGIRIGTPAVTSRGFRQGECRQLAGWICDILDALDNAEVSARVRGQVADLCATFPVYSA</sequence>
<keyword evidence="8 11" id="KW-0028">Amino-acid biosynthesis</keyword>
<comment type="subcellular location">
    <subcellularLocation>
        <location evidence="3 11">Cytoplasm</location>
    </subcellularLocation>
</comment>
<comment type="cofactor">
    <cofactor evidence="2 11 12">
        <name>pyridoxal 5'-phosphate</name>
        <dbReference type="ChEBI" id="CHEBI:597326"/>
    </cofactor>
</comment>
<dbReference type="GO" id="GO:0008168">
    <property type="term" value="F:methyltransferase activity"/>
    <property type="evidence" value="ECO:0007669"/>
    <property type="project" value="UniProtKB-KW"/>
</dbReference>
<dbReference type="InterPro" id="IPR019798">
    <property type="entry name" value="Ser_HO-MeTrfase_PLP_BS"/>
</dbReference>
<comment type="pathway">
    <text evidence="11">One-carbon metabolism; tetrahydrofolate interconversion.</text>
</comment>
<dbReference type="PROSITE" id="PS00096">
    <property type="entry name" value="SHMT"/>
    <property type="match status" value="1"/>
</dbReference>
<dbReference type="Proteomes" id="UP000198784">
    <property type="component" value="Unassembled WGS sequence"/>
</dbReference>
<dbReference type="CDD" id="cd00378">
    <property type="entry name" value="SHMT"/>
    <property type="match status" value="1"/>
</dbReference>
<organism evidence="14 15">
    <name type="scientific">Pseudomonas borbori</name>
    <dbReference type="NCBI Taxonomy" id="289003"/>
    <lineage>
        <taxon>Bacteria</taxon>
        <taxon>Pseudomonadati</taxon>
        <taxon>Pseudomonadota</taxon>
        <taxon>Gammaproteobacteria</taxon>
        <taxon>Pseudomonadales</taxon>
        <taxon>Pseudomonadaceae</taxon>
        <taxon>Pseudomonas</taxon>
    </lineage>
</organism>
<dbReference type="HAMAP" id="MF_00051">
    <property type="entry name" value="SHMT"/>
    <property type="match status" value="1"/>
</dbReference>
<feature type="site" description="Plays an important role in substrate specificity" evidence="11">
    <location>
        <position position="228"/>
    </location>
</feature>
<dbReference type="UniPathway" id="UPA00193"/>
<dbReference type="PANTHER" id="PTHR11680">
    <property type="entry name" value="SERINE HYDROXYMETHYLTRANSFERASE"/>
    <property type="match status" value="1"/>
</dbReference>
<dbReference type="InterPro" id="IPR001085">
    <property type="entry name" value="Ser_HO-MeTrfase"/>
</dbReference>
<evidence type="ECO:0000256" key="3">
    <source>
        <dbReference type="ARBA" id="ARBA00004496"/>
    </source>
</evidence>
<keyword evidence="15" id="KW-1185">Reference proteome</keyword>
<comment type="function">
    <text evidence="11">Catalyzes the reversible interconversion of serine and glycine with tetrahydrofolate (THF) serving as the one-carbon carrier. This reaction serves as the major source of one-carbon groups required for the biosynthesis of purines, thymidylate, methionine, and other important biomolecules. Also exhibits THF-independent aldolase activity toward beta-hydroxyamino acids, producing glycine and aldehydes, via a retro-aldol mechanism.</text>
</comment>
<evidence type="ECO:0000256" key="2">
    <source>
        <dbReference type="ARBA" id="ARBA00001933"/>
    </source>
</evidence>
<dbReference type="InterPro" id="IPR015424">
    <property type="entry name" value="PyrdxlP-dep_Trfase"/>
</dbReference>
<keyword evidence="10 11" id="KW-0663">Pyridoxal phosphate</keyword>
<keyword evidence="9 11" id="KW-0808">Transferase</keyword>
<keyword evidence="14" id="KW-0489">Methyltransferase</keyword>
<evidence type="ECO:0000259" key="13">
    <source>
        <dbReference type="Pfam" id="PF00464"/>
    </source>
</evidence>
<feature type="binding site" evidence="11">
    <location>
        <position position="121"/>
    </location>
    <ligand>
        <name>(6S)-5,6,7,8-tetrahydrofolate</name>
        <dbReference type="ChEBI" id="CHEBI:57453"/>
    </ligand>
</feature>
<keyword evidence="6 11" id="KW-0963">Cytoplasm</keyword>
<dbReference type="GO" id="GO:0005829">
    <property type="term" value="C:cytosol"/>
    <property type="evidence" value="ECO:0007669"/>
    <property type="project" value="TreeGrafter"/>
</dbReference>
<feature type="binding site" evidence="11">
    <location>
        <begin position="125"/>
        <end position="127"/>
    </location>
    <ligand>
        <name>(6S)-5,6,7,8-tetrahydrofolate</name>
        <dbReference type="ChEBI" id="CHEBI:57453"/>
    </ligand>
</feature>
<evidence type="ECO:0000256" key="7">
    <source>
        <dbReference type="ARBA" id="ARBA00022563"/>
    </source>
</evidence>
<dbReference type="InterPro" id="IPR049943">
    <property type="entry name" value="Ser_HO-MeTrfase-like"/>
</dbReference>
<feature type="domain" description="Serine hydroxymethyltransferase-like" evidence="13">
    <location>
        <begin position="9"/>
        <end position="385"/>
    </location>
</feature>
<dbReference type="OrthoDB" id="9803846at2"/>
<evidence type="ECO:0000256" key="11">
    <source>
        <dbReference type="HAMAP-Rule" id="MF_00051"/>
    </source>
</evidence>
<keyword evidence="7 11" id="KW-0554">One-carbon metabolism</keyword>
<comment type="catalytic activity">
    <reaction evidence="1 11">
        <text>(6R)-5,10-methylene-5,6,7,8-tetrahydrofolate + glycine + H2O = (6S)-5,6,7,8-tetrahydrofolate + L-serine</text>
        <dbReference type="Rhea" id="RHEA:15481"/>
        <dbReference type="ChEBI" id="CHEBI:15377"/>
        <dbReference type="ChEBI" id="CHEBI:15636"/>
        <dbReference type="ChEBI" id="CHEBI:33384"/>
        <dbReference type="ChEBI" id="CHEBI:57305"/>
        <dbReference type="ChEBI" id="CHEBI:57453"/>
        <dbReference type="EC" id="2.1.2.1"/>
    </reaction>
</comment>